<dbReference type="EMBL" id="JACCCW010000002">
    <property type="protein sequence ID" value="NYF80048.1"/>
    <property type="molecule type" value="Genomic_DNA"/>
</dbReference>
<dbReference type="AlphaFoldDB" id="A0A7Y9PHL3"/>
<dbReference type="Gene3D" id="3.40.50.1980">
    <property type="entry name" value="Nitrogenase molybdenum iron protein domain"/>
    <property type="match status" value="1"/>
</dbReference>
<name>A0A7Y9PHL3_9BACT</name>
<comment type="caution">
    <text evidence="1">The sequence shown here is derived from an EMBL/GenBank/DDBJ whole genome shotgun (WGS) entry which is preliminary data.</text>
</comment>
<sequence>MKHPALLLLYKAIAQAPQLQHRVDAVLARARCLPVVNMYMPVSYDPVITLGKGTFITGVIDVAGRHSITSDINQEWPPISKEPVIACAPKVLLMMRDNTLQPSRGSPLVEVCCLQLNHAALITSINTSTFRQSH</sequence>
<evidence type="ECO:0000313" key="1">
    <source>
        <dbReference type="EMBL" id="NYF80048.1"/>
    </source>
</evidence>
<protein>
    <submittedName>
        <fullName evidence="1">ABC-type hemin transport system substrate-binding protein</fullName>
    </submittedName>
</protein>
<dbReference type="SUPFAM" id="SSF53807">
    <property type="entry name" value="Helical backbone' metal receptor"/>
    <property type="match status" value="1"/>
</dbReference>
<gene>
    <name evidence="1" type="ORF">HDF17_002368</name>
</gene>
<proteinExistence type="predicted"/>
<evidence type="ECO:0000313" key="2">
    <source>
        <dbReference type="Proteomes" id="UP000589520"/>
    </source>
</evidence>
<accession>A0A7Y9PHL3</accession>
<keyword evidence="2" id="KW-1185">Reference proteome</keyword>
<organism evidence="1 2">
    <name type="scientific">Granulicella arctica</name>
    <dbReference type="NCBI Taxonomy" id="940613"/>
    <lineage>
        <taxon>Bacteria</taxon>
        <taxon>Pseudomonadati</taxon>
        <taxon>Acidobacteriota</taxon>
        <taxon>Terriglobia</taxon>
        <taxon>Terriglobales</taxon>
        <taxon>Acidobacteriaceae</taxon>
        <taxon>Granulicella</taxon>
    </lineage>
</organism>
<dbReference type="Proteomes" id="UP000589520">
    <property type="component" value="Unassembled WGS sequence"/>
</dbReference>
<reference evidence="1 2" key="1">
    <citation type="submission" date="2020-07" db="EMBL/GenBank/DDBJ databases">
        <title>Genomic Encyclopedia of Type Strains, Phase IV (KMG-V): Genome sequencing to study the core and pangenomes of soil and plant-associated prokaryotes.</title>
        <authorList>
            <person name="Whitman W."/>
        </authorList>
    </citation>
    <scope>NUCLEOTIDE SEQUENCE [LARGE SCALE GENOMIC DNA]</scope>
    <source>
        <strain evidence="1 2">X4EP2</strain>
    </source>
</reference>
<dbReference type="RefSeq" id="WP_179491141.1">
    <property type="nucleotide sequence ID" value="NZ_JACCCW010000002.1"/>
</dbReference>